<dbReference type="InterPro" id="IPR025072">
    <property type="entry name" value="Fur_reg_FbpA"/>
</dbReference>
<evidence type="ECO:0000313" key="2">
    <source>
        <dbReference type="Proteomes" id="UP001139011"/>
    </source>
</evidence>
<name>A0A9X1XEF4_9BACL</name>
<dbReference type="Pfam" id="PF13076">
    <property type="entry name" value="Fur_reg_FbpA"/>
    <property type="match status" value="1"/>
</dbReference>
<proteinExistence type="predicted"/>
<comment type="caution">
    <text evidence="1">The sequence shown here is derived from an EMBL/GenBank/DDBJ whole genome shotgun (WGS) entry which is preliminary data.</text>
</comment>
<dbReference type="RefSeq" id="WP_248251862.1">
    <property type="nucleotide sequence ID" value="NZ_JAIWJX010000002.1"/>
</dbReference>
<accession>A0A9X1XEF4</accession>
<protein>
    <submittedName>
        <fullName evidence="1">Fur-regulated basic protein FbpA</fullName>
    </submittedName>
</protein>
<organism evidence="1 2">
    <name type="scientific">Fictibacillus marinisediminis</name>
    <dbReference type="NCBI Taxonomy" id="2878389"/>
    <lineage>
        <taxon>Bacteria</taxon>
        <taxon>Bacillati</taxon>
        <taxon>Bacillota</taxon>
        <taxon>Bacilli</taxon>
        <taxon>Bacillales</taxon>
        <taxon>Fictibacillaceae</taxon>
        <taxon>Fictibacillus</taxon>
    </lineage>
</organism>
<evidence type="ECO:0000313" key="1">
    <source>
        <dbReference type="EMBL" id="MCK6256154.1"/>
    </source>
</evidence>
<sequence length="59" mass="6847">MENQLRRAVESKRNQLINKLINMGIYKKDELHLFQLTLSDLEEEYAKAAGGKNSLRQAK</sequence>
<keyword evidence="2" id="KW-1185">Reference proteome</keyword>
<dbReference type="AlphaFoldDB" id="A0A9X1XEF4"/>
<reference evidence="1" key="1">
    <citation type="submission" date="2021-09" db="EMBL/GenBank/DDBJ databases">
        <title>Genome analysis of Fictibacillus sp. KIGAM418 isolated from marine sediment.</title>
        <authorList>
            <person name="Seo M.-J."/>
            <person name="Cho E.-S."/>
            <person name="Hwang C.Y."/>
        </authorList>
    </citation>
    <scope>NUCLEOTIDE SEQUENCE</scope>
    <source>
        <strain evidence="1">KIGAM418</strain>
    </source>
</reference>
<dbReference type="EMBL" id="JAIWJX010000002">
    <property type="protein sequence ID" value="MCK6256154.1"/>
    <property type="molecule type" value="Genomic_DNA"/>
</dbReference>
<gene>
    <name evidence="1" type="ORF">LCY76_06000</name>
</gene>
<dbReference type="Proteomes" id="UP001139011">
    <property type="component" value="Unassembled WGS sequence"/>
</dbReference>